<dbReference type="EMBL" id="CAXAMN010027173">
    <property type="protein sequence ID" value="CAK9109103.1"/>
    <property type="molecule type" value="Genomic_DNA"/>
</dbReference>
<feature type="region of interest" description="Disordered" evidence="1">
    <location>
        <begin position="220"/>
        <end position="408"/>
    </location>
</feature>
<feature type="compositionally biased region" description="Low complexity" evidence="1">
    <location>
        <begin position="314"/>
        <end position="333"/>
    </location>
</feature>
<organism evidence="2 3">
    <name type="scientific">Durusdinium trenchii</name>
    <dbReference type="NCBI Taxonomy" id="1381693"/>
    <lineage>
        <taxon>Eukaryota</taxon>
        <taxon>Sar</taxon>
        <taxon>Alveolata</taxon>
        <taxon>Dinophyceae</taxon>
        <taxon>Suessiales</taxon>
        <taxon>Symbiodiniaceae</taxon>
        <taxon>Durusdinium</taxon>
    </lineage>
</organism>
<feature type="compositionally biased region" description="Polar residues" evidence="1">
    <location>
        <begin position="256"/>
        <end position="273"/>
    </location>
</feature>
<reference evidence="2 3" key="1">
    <citation type="submission" date="2024-02" db="EMBL/GenBank/DDBJ databases">
        <authorList>
            <person name="Chen Y."/>
            <person name="Shah S."/>
            <person name="Dougan E. K."/>
            <person name="Thang M."/>
            <person name="Chan C."/>
        </authorList>
    </citation>
    <scope>NUCLEOTIDE SEQUENCE [LARGE SCALE GENOMIC DNA]</scope>
</reference>
<feature type="compositionally biased region" description="Basic and acidic residues" evidence="1">
    <location>
        <begin position="334"/>
        <end position="346"/>
    </location>
</feature>
<dbReference type="Proteomes" id="UP001642484">
    <property type="component" value="Unassembled WGS sequence"/>
</dbReference>
<feature type="compositionally biased region" description="Low complexity" evidence="1">
    <location>
        <begin position="227"/>
        <end position="244"/>
    </location>
</feature>
<name>A0ABP0S9S6_9DINO</name>
<evidence type="ECO:0000256" key="1">
    <source>
        <dbReference type="SAM" id="MobiDB-lite"/>
    </source>
</evidence>
<evidence type="ECO:0000313" key="3">
    <source>
        <dbReference type="Proteomes" id="UP001642484"/>
    </source>
</evidence>
<feature type="compositionally biased region" description="Polar residues" evidence="1">
    <location>
        <begin position="351"/>
        <end position="366"/>
    </location>
</feature>
<sequence>MFGLLSSLGEASRTVAAPVYMKRGDVPLHTPLDTTNRSVSPTSRVVYRTPSTISSPSIVQRSVSPLSPTRIRREADSPVGSPSVVYRAVSPVSSPSNVRTIIPVSSPTKRAASPVSSPGNVYRAVSPVTSPGSVYRAVSPATSPSNAQSVQLPQAVPVPAISPSFVPVLSPSLVAPVNSPSDSPTSNAGLYYTVCSVPAPVTWVAPLPGEVPISVLQPTLQDPITPRSSSSSRFRSGSVQGRQSSGRRRAPPPFSPQSSKSTLGSPTSRTPSKQLRRGASVDLSDQKARGRQDSTSIEPLHHTYSQTFRDGDRPLPGGRSRSSRSLSRSLSRSSSRDLLQDREHPCHRLSRASTASFRMKQLSQRRGSAFRDRFEGLTRTLGGGGSKSRSASPSARSATPTRSATQGWFPTYQPLQHGYVSKHVANASWNRSLRDRALPTPEAPLPFPVRSKNMR</sequence>
<keyword evidence="3" id="KW-1185">Reference proteome</keyword>
<protein>
    <submittedName>
        <fullName evidence="2">Uncharacterized protein</fullName>
    </submittedName>
</protein>
<evidence type="ECO:0000313" key="2">
    <source>
        <dbReference type="EMBL" id="CAK9109103.1"/>
    </source>
</evidence>
<feature type="region of interest" description="Disordered" evidence="1">
    <location>
        <begin position="435"/>
        <end position="455"/>
    </location>
</feature>
<proteinExistence type="predicted"/>
<feature type="compositionally biased region" description="Polar residues" evidence="1">
    <location>
        <begin position="293"/>
        <end position="308"/>
    </location>
</feature>
<comment type="caution">
    <text evidence="2">The sequence shown here is derived from an EMBL/GenBank/DDBJ whole genome shotgun (WGS) entry which is preliminary data.</text>
</comment>
<feature type="compositionally biased region" description="Low complexity" evidence="1">
    <location>
        <begin position="387"/>
        <end position="405"/>
    </location>
</feature>
<gene>
    <name evidence="2" type="ORF">CCMP2556_LOCUS50795</name>
</gene>
<accession>A0ABP0S9S6</accession>